<dbReference type="PANTHER" id="PTHR45766">
    <property type="entry name" value="DNA ANNEALING HELICASE AND ENDONUCLEASE ZRANB3 FAMILY MEMBER"/>
    <property type="match status" value="1"/>
</dbReference>
<dbReference type="Pfam" id="PF00176">
    <property type="entry name" value="SNF2-rel_dom"/>
    <property type="match status" value="1"/>
</dbReference>
<gene>
    <name evidence="5" type="ORF">SCF082_LOCUS18201</name>
</gene>
<dbReference type="Proteomes" id="UP001642464">
    <property type="component" value="Unassembled WGS sequence"/>
</dbReference>
<dbReference type="InterPro" id="IPR000330">
    <property type="entry name" value="SNF2_N"/>
</dbReference>
<keyword evidence="5" id="KW-0067">ATP-binding</keyword>
<dbReference type="InterPro" id="IPR038718">
    <property type="entry name" value="SNF2-like_sf"/>
</dbReference>
<dbReference type="CDD" id="cd18793">
    <property type="entry name" value="SF2_C_SNF"/>
    <property type="match status" value="1"/>
</dbReference>
<dbReference type="PROSITE" id="PS51194">
    <property type="entry name" value="HELICASE_CTER"/>
    <property type="match status" value="1"/>
</dbReference>
<dbReference type="GO" id="GO:0004386">
    <property type="term" value="F:helicase activity"/>
    <property type="evidence" value="ECO:0007669"/>
    <property type="project" value="UniProtKB-KW"/>
</dbReference>
<protein>
    <submittedName>
        <fullName evidence="5">DNA annealing helicase and endonuclease ZRANB3 (Annealing helicase 2) (AH2) (Zinc finger Ran-binding domain-containing protein 3)</fullName>
    </submittedName>
</protein>
<dbReference type="SUPFAM" id="SSF68906">
    <property type="entry name" value="SAP domain"/>
    <property type="match status" value="1"/>
</dbReference>
<dbReference type="PROSITE" id="PS51192">
    <property type="entry name" value="HELICASE_ATP_BIND_1"/>
    <property type="match status" value="1"/>
</dbReference>
<evidence type="ECO:0000259" key="3">
    <source>
        <dbReference type="PROSITE" id="PS51192"/>
    </source>
</evidence>
<dbReference type="PROSITE" id="PS50800">
    <property type="entry name" value="SAP"/>
    <property type="match status" value="1"/>
</dbReference>
<dbReference type="GO" id="GO:0004519">
    <property type="term" value="F:endonuclease activity"/>
    <property type="evidence" value="ECO:0007669"/>
    <property type="project" value="UniProtKB-KW"/>
</dbReference>
<dbReference type="SUPFAM" id="SSF52540">
    <property type="entry name" value="P-loop containing nucleoside triphosphate hydrolases"/>
    <property type="match status" value="2"/>
</dbReference>
<feature type="domain" description="SAP" evidence="2">
    <location>
        <begin position="40"/>
        <end position="74"/>
    </location>
</feature>
<dbReference type="Gene3D" id="3.40.50.300">
    <property type="entry name" value="P-loop containing nucleotide triphosphate hydrolases"/>
    <property type="match status" value="1"/>
</dbReference>
<dbReference type="EMBL" id="CAXAMM010012136">
    <property type="protein sequence ID" value="CAK9028080.1"/>
    <property type="molecule type" value="Genomic_DNA"/>
</dbReference>
<reference evidence="5 6" key="1">
    <citation type="submission" date="2024-02" db="EMBL/GenBank/DDBJ databases">
        <authorList>
            <person name="Chen Y."/>
            <person name="Shah S."/>
            <person name="Dougan E. K."/>
            <person name="Thang M."/>
            <person name="Chan C."/>
        </authorList>
    </citation>
    <scope>NUCLEOTIDE SEQUENCE [LARGE SCALE GENOMIC DNA]</scope>
</reference>
<dbReference type="Pfam" id="PF02037">
    <property type="entry name" value="SAP"/>
    <property type="match status" value="1"/>
</dbReference>
<comment type="caution">
    <text evidence="5">The sequence shown here is derived from an EMBL/GenBank/DDBJ whole genome shotgun (WGS) entry which is preliminary data.</text>
</comment>
<dbReference type="Gene3D" id="1.10.720.30">
    <property type="entry name" value="SAP domain"/>
    <property type="match status" value="1"/>
</dbReference>
<keyword evidence="5" id="KW-0347">Helicase</keyword>
<dbReference type="InterPro" id="IPR001650">
    <property type="entry name" value="Helicase_C-like"/>
</dbReference>
<evidence type="ECO:0000313" key="6">
    <source>
        <dbReference type="Proteomes" id="UP001642464"/>
    </source>
</evidence>
<sequence length="630" mass="71401">MISESGTRRVGRLSLLATAMGCIQLCCFAQIGLRAQQTSLQEKKVSDLKELLRSKGLKVSGRKKELVERLLASAEEPVAKKPKKPSGARSDNAAVEVSFEETDLNTWIALRSALALAFQDPEQGDPKLFQEAKDKLASYTADFPEIFGSLRDQQRDSVLQGLLRRGRCLIADEMGLGKTFTSLVLAQIYAEEWPLLIVAPTSVLDNWVKEVTKWLPHIASEVEILDSRFLKEKYLMEKWERKLIFVASYDQIRLKPALARQSDGAPYKVVILDEAHKMKDPHSQRSQALLPVCRAANRCILLTGTPVLNAAYEIWTPMAALDVNIPPFDQFCRRYSDFNYVQEQDGSVTKKLIGARNIEELHGIFASYMVRKKKEEVLPDLAKIRKRKENLRDKIDTKYVKNIMGILKRKAVFHHQVAKIFSQTAKAKAAPATDFVERLLMKETDAKLVVFGHHYVLFDQMEKMLKRLQKKYIRLDGRVAKPLRQGLIDKFQEDEEVEVAIVAMKACGQGISLTAARTVVFAELLWTPAILEQAEARVHRHGLKHDVDIIYCVLEGKPFMDDAVIRKIKDKEILADRITDGQELESSRFECVQSLIKQESGVSNKCVLQWARACGLTRVLWVDGELLKNV</sequence>
<keyword evidence="5" id="KW-0255">Endonuclease</keyword>
<feature type="domain" description="Helicase ATP-binding" evidence="3">
    <location>
        <begin position="159"/>
        <end position="324"/>
    </location>
</feature>
<dbReference type="SMART" id="SM00490">
    <property type="entry name" value="HELICc"/>
    <property type="match status" value="1"/>
</dbReference>
<dbReference type="PANTHER" id="PTHR45766:SF6">
    <property type="entry name" value="SWI_SNF-RELATED MATRIX-ASSOCIATED ACTIN-DEPENDENT REGULATOR OF CHROMATIN SUBFAMILY A-LIKE PROTEIN 1"/>
    <property type="match status" value="1"/>
</dbReference>
<name>A0ABP0KMK1_9DINO</name>
<keyword evidence="6" id="KW-1185">Reference proteome</keyword>
<evidence type="ECO:0000259" key="4">
    <source>
        <dbReference type="PROSITE" id="PS51194"/>
    </source>
</evidence>
<dbReference type="InterPro" id="IPR003034">
    <property type="entry name" value="SAP_dom"/>
</dbReference>
<dbReference type="SMART" id="SM00487">
    <property type="entry name" value="DEXDc"/>
    <property type="match status" value="1"/>
</dbReference>
<evidence type="ECO:0000313" key="5">
    <source>
        <dbReference type="EMBL" id="CAK9028080.1"/>
    </source>
</evidence>
<feature type="domain" description="Helicase C-terminal" evidence="4">
    <location>
        <begin position="435"/>
        <end position="590"/>
    </location>
</feature>
<keyword evidence="5" id="KW-0540">Nuclease</keyword>
<dbReference type="InterPro" id="IPR049730">
    <property type="entry name" value="SNF2/RAD54-like_C"/>
</dbReference>
<keyword evidence="1" id="KW-0378">Hydrolase</keyword>
<dbReference type="InterPro" id="IPR027417">
    <property type="entry name" value="P-loop_NTPase"/>
</dbReference>
<dbReference type="InterPro" id="IPR014001">
    <property type="entry name" value="Helicase_ATP-bd"/>
</dbReference>
<keyword evidence="5" id="KW-0547">Nucleotide-binding</keyword>
<accession>A0ABP0KMK1</accession>
<organism evidence="5 6">
    <name type="scientific">Durusdinium trenchii</name>
    <dbReference type="NCBI Taxonomy" id="1381693"/>
    <lineage>
        <taxon>Eukaryota</taxon>
        <taxon>Sar</taxon>
        <taxon>Alveolata</taxon>
        <taxon>Dinophyceae</taxon>
        <taxon>Suessiales</taxon>
        <taxon>Symbiodiniaceae</taxon>
        <taxon>Durusdinium</taxon>
    </lineage>
</organism>
<dbReference type="InterPro" id="IPR036361">
    <property type="entry name" value="SAP_dom_sf"/>
</dbReference>
<proteinExistence type="predicted"/>
<evidence type="ECO:0000259" key="2">
    <source>
        <dbReference type="PROSITE" id="PS50800"/>
    </source>
</evidence>
<dbReference type="SMART" id="SM00513">
    <property type="entry name" value="SAP"/>
    <property type="match status" value="1"/>
</dbReference>
<dbReference type="Gene3D" id="3.40.50.10810">
    <property type="entry name" value="Tandem AAA-ATPase domain"/>
    <property type="match status" value="1"/>
</dbReference>
<evidence type="ECO:0000256" key="1">
    <source>
        <dbReference type="ARBA" id="ARBA00022801"/>
    </source>
</evidence>
<dbReference type="Pfam" id="PF00271">
    <property type="entry name" value="Helicase_C"/>
    <property type="match status" value="1"/>
</dbReference>